<gene>
    <name evidence="1" type="ORF">UFOPK2975_00341</name>
</gene>
<name>A0A6J6WXZ9_9ZZZZ</name>
<dbReference type="PROSITE" id="PS51257">
    <property type="entry name" value="PROKAR_LIPOPROTEIN"/>
    <property type="match status" value="1"/>
</dbReference>
<organism evidence="1">
    <name type="scientific">freshwater metagenome</name>
    <dbReference type="NCBI Taxonomy" id="449393"/>
    <lineage>
        <taxon>unclassified sequences</taxon>
        <taxon>metagenomes</taxon>
        <taxon>ecological metagenomes</taxon>
    </lineage>
</organism>
<reference evidence="1" key="1">
    <citation type="submission" date="2020-05" db="EMBL/GenBank/DDBJ databases">
        <authorList>
            <person name="Chiriac C."/>
            <person name="Salcher M."/>
            <person name="Ghai R."/>
            <person name="Kavagutti S V."/>
        </authorList>
    </citation>
    <scope>NUCLEOTIDE SEQUENCE</scope>
</reference>
<proteinExistence type="predicted"/>
<dbReference type="AlphaFoldDB" id="A0A6J6WXZ9"/>
<accession>A0A6J6WXZ9</accession>
<protein>
    <submittedName>
        <fullName evidence="1">Unannotated protein</fullName>
    </submittedName>
</protein>
<dbReference type="EMBL" id="CAFAAG010000014">
    <property type="protein sequence ID" value="CAB4787964.1"/>
    <property type="molecule type" value="Genomic_DNA"/>
</dbReference>
<evidence type="ECO:0000313" key="1">
    <source>
        <dbReference type="EMBL" id="CAB4787964.1"/>
    </source>
</evidence>
<sequence>MSLRSLRICLFIPVLFGLCACVTQGGVLQLDTGKLVLSPTGEMSMVMDSVPLTTHASTDVPLDMVEQLRRDFTANDLYYHKCMVAPKRCDVTRITAPNSPQRTDLIKRVRDYSVANIHARTGSGVALIRIDSLTIIDTGNAMVKTCSYNSIVMVDGGQTDSPVDDIIFNDAVASYLSEWMLTLDNGVWKISSWTTSMTKFNVDQCGFPKP</sequence>